<evidence type="ECO:0000256" key="1">
    <source>
        <dbReference type="ARBA" id="ARBA00004141"/>
    </source>
</evidence>
<dbReference type="Pfam" id="PF03073">
    <property type="entry name" value="TspO_MBR"/>
    <property type="match status" value="1"/>
</dbReference>
<feature type="transmembrane region" description="Helical" evidence="6">
    <location>
        <begin position="79"/>
        <end position="102"/>
    </location>
</feature>
<dbReference type="InterPro" id="IPR004307">
    <property type="entry name" value="TspO_MBR"/>
</dbReference>
<comment type="subcellular location">
    <subcellularLocation>
        <location evidence="1">Membrane</location>
        <topology evidence="1">Multi-pass membrane protein</topology>
    </subcellularLocation>
</comment>
<protein>
    <submittedName>
        <fullName evidence="7">Integral membrane protein</fullName>
    </submittedName>
</protein>
<organism evidence="7 8">
    <name type="scientific">Candidatus Roizmanbacteria bacterium GW2011_GWB1_40_7</name>
    <dbReference type="NCBI Taxonomy" id="1618482"/>
    <lineage>
        <taxon>Bacteria</taxon>
        <taxon>Candidatus Roizmaniibacteriota</taxon>
    </lineage>
</organism>
<comment type="caution">
    <text evidence="7">The sequence shown here is derived from an EMBL/GenBank/DDBJ whole genome shotgun (WGS) entry which is preliminary data.</text>
</comment>
<comment type="similarity">
    <text evidence="2">Belongs to the TspO/BZRP family.</text>
</comment>
<evidence type="ECO:0000256" key="5">
    <source>
        <dbReference type="ARBA" id="ARBA00023136"/>
    </source>
</evidence>
<evidence type="ECO:0000313" key="8">
    <source>
        <dbReference type="Proteomes" id="UP000034664"/>
    </source>
</evidence>
<dbReference type="InterPro" id="IPR038330">
    <property type="entry name" value="TspO/MBR-related_sf"/>
</dbReference>
<dbReference type="PANTHER" id="PTHR10057">
    <property type="entry name" value="PERIPHERAL-TYPE BENZODIAZEPINE RECEPTOR"/>
    <property type="match status" value="1"/>
</dbReference>
<dbReference type="AlphaFoldDB" id="A0A0G0T6P7"/>
<evidence type="ECO:0000256" key="4">
    <source>
        <dbReference type="ARBA" id="ARBA00022989"/>
    </source>
</evidence>
<feature type="transmembrane region" description="Helical" evidence="6">
    <location>
        <begin position="46"/>
        <end position="67"/>
    </location>
</feature>
<keyword evidence="5 6" id="KW-0472">Membrane</keyword>
<dbReference type="CDD" id="cd15904">
    <property type="entry name" value="TSPO_MBR"/>
    <property type="match status" value="1"/>
</dbReference>
<evidence type="ECO:0000256" key="3">
    <source>
        <dbReference type="ARBA" id="ARBA00022692"/>
    </source>
</evidence>
<proteinExistence type="inferred from homology"/>
<reference evidence="7 8" key="1">
    <citation type="journal article" date="2015" name="Nature">
        <title>rRNA introns, odd ribosomes, and small enigmatic genomes across a large radiation of phyla.</title>
        <authorList>
            <person name="Brown C.T."/>
            <person name="Hug L.A."/>
            <person name="Thomas B.C."/>
            <person name="Sharon I."/>
            <person name="Castelle C.J."/>
            <person name="Singh A."/>
            <person name="Wilkins M.J."/>
            <person name="Williams K.H."/>
            <person name="Banfield J.F."/>
        </authorList>
    </citation>
    <scope>NUCLEOTIDE SEQUENCE [LARGE SCALE GENOMIC DNA]</scope>
</reference>
<evidence type="ECO:0000313" key="7">
    <source>
        <dbReference type="EMBL" id="KKR72669.1"/>
    </source>
</evidence>
<dbReference type="GO" id="GO:0016020">
    <property type="term" value="C:membrane"/>
    <property type="evidence" value="ECO:0007669"/>
    <property type="project" value="UniProtKB-SubCell"/>
</dbReference>
<feature type="transmembrane region" description="Helical" evidence="6">
    <location>
        <begin position="139"/>
        <end position="160"/>
    </location>
</feature>
<dbReference type="FunFam" id="1.20.1260.100:FF:000001">
    <property type="entry name" value="translocator protein 2"/>
    <property type="match status" value="1"/>
</dbReference>
<dbReference type="PANTHER" id="PTHR10057:SF0">
    <property type="entry name" value="TRANSLOCATOR PROTEIN"/>
    <property type="match status" value="1"/>
</dbReference>
<keyword evidence="3 6" id="KW-0812">Transmembrane</keyword>
<feature type="transmembrane region" description="Helical" evidence="6">
    <location>
        <begin position="7"/>
        <end position="34"/>
    </location>
</feature>
<sequence>MNNFIKLVGAIALCQTAGIIGLFFTVSAIPTWYAQLEKPVFTPPNWIFGPVWIVLYTLMGISLFLIWKKRQYMQKTEDATIVTSLFLFYVHLVINAYWSIVFFGMKDIVSALLIIVILAEMILLLIVKFFRIDRIAGLLLIPYYFWALYASFLNFSIWQLNRT</sequence>
<evidence type="ECO:0000256" key="6">
    <source>
        <dbReference type="SAM" id="Phobius"/>
    </source>
</evidence>
<name>A0A0G0T6P7_9BACT</name>
<feature type="transmembrane region" description="Helical" evidence="6">
    <location>
        <begin position="108"/>
        <end position="127"/>
    </location>
</feature>
<dbReference type="Proteomes" id="UP000034664">
    <property type="component" value="Unassembled WGS sequence"/>
</dbReference>
<dbReference type="EMBL" id="LBZM01000003">
    <property type="protein sequence ID" value="KKR72669.1"/>
    <property type="molecule type" value="Genomic_DNA"/>
</dbReference>
<dbReference type="PIRSF" id="PIRSF005859">
    <property type="entry name" value="PBR"/>
    <property type="match status" value="1"/>
</dbReference>
<dbReference type="Gene3D" id="1.20.1260.100">
    <property type="entry name" value="TspO/MBR protein"/>
    <property type="match status" value="1"/>
</dbReference>
<gene>
    <name evidence="7" type="ORF">UU14_C0003G0032</name>
</gene>
<keyword evidence="4 6" id="KW-1133">Transmembrane helix</keyword>
<accession>A0A0G0T6P7</accession>
<dbReference type="GO" id="GO:0033013">
    <property type="term" value="P:tetrapyrrole metabolic process"/>
    <property type="evidence" value="ECO:0007669"/>
    <property type="project" value="UniProtKB-ARBA"/>
</dbReference>
<evidence type="ECO:0000256" key="2">
    <source>
        <dbReference type="ARBA" id="ARBA00007524"/>
    </source>
</evidence>